<evidence type="ECO:0000313" key="2">
    <source>
        <dbReference type="EMBL" id="UGX92338.1"/>
    </source>
</evidence>
<dbReference type="Proteomes" id="UP000564836">
    <property type="component" value="Chromosome"/>
</dbReference>
<name>A0A9X9YN33_9BRAD</name>
<organism evidence="2 3">
    <name type="scientific">Bradyrhizobium barranii subsp. barranii</name>
    <dbReference type="NCBI Taxonomy" id="2823807"/>
    <lineage>
        <taxon>Bacteria</taxon>
        <taxon>Pseudomonadati</taxon>
        <taxon>Pseudomonadota</taxon>
        <taxon>Alphaproteobacteria</taxon>
        <taxon>Hyphomicrobiales</taxon>
        <taxon>Nitrobacteraceae</taxon>
        <taxon>Bradyrhizobium</taxon>
        <taxon>Bradyrhizobium barranii</taxon>
    </lineage>
</organism>
<proteinExistence type="predicted"/>
<reference evidence="2 3" key="2">
    <citation type="journal article" date="2022" name="Int. J. Syst. Evol. Microbiol.">
        <title>Strains of Bradyrhizobium barranii sp. nov. associated with legumes native to Canada are symbionts of soybeans and belong to different subspecies (subsp. barranii subsp. nov. and subsp. apii subsp. nov.) and symbiovars (sv. glycinearum and sv. septentrionale).</title>
        <authorList>
            <person name="Bromfield E.S.P."/>
            <person name="Cloutier S."/>
            <person name="Wasai-Hara S."/>
            <person name="Minamisawa K."/>
        </authorList>
    </citation>
    <scope>NUCLEOTIDE SEQUENCE [LARGE SCALE GENOMIC DNA]</scope>
    <source>
        <strain evidence="2 3">323S2</strain>
    </source>
</reference>
<dbReference type="EMBL" id="CP088280">
    <property type="protein sequence ID" value="UGX92338.1"/>
    <property type="molecule type" value="Genomic_DNA"/>
</dbReference>
<feature type="compositionally biased region" description="Polar residues" evidence="1">
    <location>
        <begin position="1"/>
        <end position="15"/>
    </location>
</feature>
<dbReference type="AlphaFoldDB" id="A0A9X9YN33"/>
<accession>A0A9X9YN33</accession>
<dbReference type="Gene3D" id="3.40.50.450">
    <property type="match status" value="1"/>
</dbReference>
<dbReference type="RefSeq" id="WP_224516932.1">
    <property type="nucleotide sequence ID" value="NZ_CP088280.1"/>
</dbReference>
<dbReference type="SUPFAM" id="SSF102405">
    <property type="entry name" value="MCP/YpsA-like"/>
    <property type="match status" value="1"/>
</dbReference>
<feature type="region of interest" description="Disordered" evidence="1">
    <location>
        <begin position="1"/>
        <end position="20"/>
    </location>
</feature>
<reference evidence="2 3" key="1">
    <citation type="journal article" date="2017" name="Syst. Appl. Microbiol.">
        <title>Soybeans inoculated with root zone soils of Canadian native legumes harbour diverse and novel Bradyrhizobium spp. that possess agricultural potential.</title>
        <authorList>
            <person name="Bromfield E.S.P."/>
            <person name="Cloutier S."/>
            <person name="Tambong J.T."/>
            <person name="Tran Thi T.V."/>
        </authorList>
    </citation>
    <scope>NUCLEOTIDE SEQUENCE [LARGE SCALE GENOMIC DNA]</scope>
    <source>
        <strain evidence="2 3">323S2</strain>
    </source>
</reference>
<protein>
    <submittedName>
        <fullName evidence="2">Uncharacterized protein</fullName>
    </submittedName>
</protein>
<evidence type="ECO:0000256" key="1">
    <source>
        <dbReference type="SAM" id="MobiDB-lite"/>
    </source>
</evidence>
<sequence>MLVSKTRSFDTSGVAMSTEEDARSPNTVVLFSGHMIDAPDRNIPRFPPDKAPAAAAAIADALAKIGVAKGDIAICGGACGGDLLFAEAGLAQGMRLEIYIPFDEPQFLTNSVDFAGGDWHERYLAAKSQATVYVMPEEQGPLPAVENAYERNNQWMLERAARFGDEKVAFVCLWDGEGGDGPGGTKHLMDEARRKSTRIYWLDTRQLRG</sequence>
<evidence type="ECO:0000313" key="3">
    <source>
        <dbReference type="Proteomes" id="UP000564836"/>
    </source>
</evidence>
<gene>
    <name evidence="2" type="ORF">G6321_00042600</name>
</gene>